<evidence type="ECO:0000313" key="7">
    <source>
        <dbReference type="EMBL" id="POP42967.1"/>
    </source>
</evidence>
<feature type="transmembrane region" description="Helical" evidence="5">
    <location>
        <begin position="57"/>
        <end position="75"/>
    </location>
</feature>
<evidence type="ECO:0000256" key="5">
    <source>
        <dbReference type="SAM" id="Phobius"/>
    </source>
</evidence>
<feature type="transmembrane region" description="Helical" evidence="5">
    <location>
        <begin position="140"/>
        <end position="158"/>
    </location>
</feature>
<accession>A0A2P5GIL1</accession>
<dbReference type="OrthoDB" id="9794287at2"/>
<evidence type="ECO:0000313" key="9">
    <source>
        <dbReference type="Proteomes" id="UP000247005"/>
    </source>
</evidence>
<dbReference type="Proteomes" id="UP000247005">
    <property type="component" value="Unassembled WGS sequence"/>
</dbReference>
<feature type="transmembrane region" description="Helical" evidence="5">
    <location>
        <begin position="12"/>
        <end position="45"/>
    </location>
</feature>
<keyword evidence="2 5" id="KW-0812">Transmembrane</keyword>
<feature type="transmembrane region" description="Helical" evidence="5">
    <location>
        <begin position="106"/>
        <end position="128"/>
    </location>
</feature>
<evidence type="ECO:0000256" key="2">
    <source>
        <dbReference type="ARBA" id="ARBA00022692"/>
    </source>
</evidence>
<comment type="subcellular location">
    <subcellularLocation>
        <location evidence="1">Membrane</location>
        <topology evidence="1">Multi-pass membrane protein</topology>
    </subcellularLocation>
</comment>
<dbReference type="EMBL" id="PQGD01000027">
    <property type="protein sequence ID" value="POP42967.1"/>
    <property type="molecule type" value="Genomic_DNA"/>
</dbReference>
<keyword evidence="8" id="KW-1185">Reference proteome</keyword>
<dbReference type="InterPro" id="IPR006214">
    <property type="entry name" value="Bax_inhibitor_1-related"/>
</dbReference>
<reference evidence="8 9" key="1">
    <citation type="submission" date="2018-01" db="EMBL/GenBank/DDBJ databases">
        <title>Superficieibacter electus gen. nov., sp. nov., an extended-spectrum beta-lactamase possessing member of the Enterobacteriaceae family, isolated from intensive care unit surfaces.</title>
        <authorList>
            <person name="Potter R.F."/>
            <person name="D'Souza A.W."/>
        </authorList>
    </citation>
    <scope>NUCLEOTIDE SEQUENCE [LARGE SCALE GENOMIC DNA]</scope>
    <source>
        <strain evidence="7 9">BP-1</strain>
        <strain evidence="6 8">BP-2</strain>
    </source>
</reference>
<evidence type="ECO:0000256" key="3">
    <source>
        <dbReference type="ARBA" id="ARBA00022989"/>
    </source>
</evidence>
<keyword evidence="3 5" id="KW-1133">Transmembrane helix</keyword>
<evidence type="ECO:0000313" key="6">
    <source>
        <dbReference type="EMBL" id="POP41073.1"/>
    </source>
</evidence>
<protein>
    <recommendedName>
        <fullName evidence="10">BAX inhibitor (BI)-1/YccA family protein</fullName>
    </recommendedName>
</protein>
<sequence>MTRMNLLSVLRLNFGAFVPASMMIRIWCLIAAGMWAIIGIAWLMANCGINLDVKESRLWVASVAMLLIGGCWLSFTLEHLSTFAASITWLILITLLGVLSSSLFSMVGISTVFGTTGAMFAISALLGYCFNVNPGTGRQMLIMAACGMLVAVIVNSLLVSSTSVWITSLGSVVVWSFIAAHEKKALHGYARRLYSSEFSTLTHCTVLGALTIAFSAVAFFFRLILLFLGLIFGLIKAWL</sequence>
<proteinExistence type="predicted"/>
<keyword evidence="4 5" id="KW-0472">Membrane</keyword>
<comment type="caution">
    <text evidence="7">The sequence shown here is derived from an EMBL/GenBank/DDBJ whole genome shotgun (WGS) entry which is preliminary data.</text>
</comment>
<feature type="transmembrane region" description="Helical" evidence="5">
    <location>
        <begin position="82"/>
        <end position="100"/>
    </location>
</feature>
<dbReference type="Pfam" id="PF01027">
    <property type="entry name" value="Bax1-I"/>
    <property type="match status" value="1"/>
</dbReference>
<feature type="transmembrane region" description="Helical" evidence="5">
    <location>
        <begin position="219"/>
        <end position="238"/>
    </location>
</feature>
<evidence type="ECO:0000256" key="1">
    <source>
        <dbReference type="ARBA" id="ARBA00004141"/>
    </source>
</evidence>
<name>A0A2P5GIL1_9ENTR</name>
<dbReference type="GO" id="GO:0016020">
    <property type="term" value="C:membrane"/>
    <property type="evidence" value="ECO:0007669"/>
    <property type="project" value="UniProtKB-SubCell"/>
</dbReference>
<dbReference type="EMBL" id="PQGE01000031">
    <property type="protein sequence ID" value="POP41073.1"/>
    <property type="molecule type" value="Genomic_DNA"/>
</dbReference>
<evidence type="ECO:0000256" key="4">
    <source>
        <dbReference type="ARBA" id="ARBA00023136"/>
    </source>
</evidence>
<dbReference type="AlphaFoldDB" id="A0A2P5GIL1"/>
<gene>
    <name evidence="7" type="ORF">CHU32_24215</name>
    <name evidence="6" type="ORF">CHU33_24665</name>
</gene>
<evidence type="ECO:0000313" key="8">
    <source>
        <dbReference type="Proteomes" id="UP000237073"/>
    </source>
</evidence>
<dbReference type="Proteomes" id="UP000237073">
    <property type="component" value="Unassembled WGS sequence"/>
</dbReference>
<feature type="transmembrane region" description="Helical" evidence="5">
    <location>
        <begin position="164"/>
        <end position="181"/>
    </location>
</feature>
<evidence type="ECO:0008006" key="10">
    <source>
        <dbReference type="Google" id="ProtNLM"/>
    </source>
</evidence>
<organism evidence="7 9">
    <name type="scientific">Superficieibacter electus</name>
    <dbReference type="NCBI Taxonomy" id="2022662"/>
    <lineage>
        <taxon>Bacteria</taxon>
        <taxon>Pseudomonadati</taxon>
        <taxon>Pseudomonadota</taxon>
        <taxon>Gammaproteobacteria</taxon>
        <taxon>Enterobacterales</taxon>
        <taxon>Enterobacteriaceae</taxon>
        <taxon>Superficieibacter</taxon>
    </lineage>
</organism>